<organism evidence="1 2">
    <name type="scientific">Caerostris extrusa</name>
    <name type="common">Bark spider</name>
    <name type="synonym">Caerostris bankana</name>
    <dbReference type="NCBI Taxonomy" id="172846"/>
    <lineage>
        <taxon>Eukaryota</taxon>
        <taxon>Metazoa</taxon>
        <taxon>Ecdysozoa</taxon>
        <taxon>Arthropoda</taxon>
        <taxon>Chelicerata</taxon>
        <taxon>Arachnida</taxon>
        <taxon>Araneae</taxon>
        <taxon>Araneomorphae</taxon>
        <taxon>Entelegynae</taxon>
        <taxon>Araneoidea</taxon>
        <taxon>Araneidae</taxon>
        <taxon>Caerostris</taxon>
    </lineage>
</organism>
<accession>A0AAV4N178</accession>
<proteinExistence type="predicted"/>
<sequence>MFVYIDQSASRLEKSGIAYISQADLEKKCWVQPLALGWNGKSLDIEEDSNVDLNKQGICAFYDGLIENAHISKGSSDIGRHFRQSLSCGDGCPSGLWWKQSHRKLMKLSGEMKTQI</sequence>
<evidence type="ECO:0000313" key="2">
    <source>
        <dbReference type="Proteomes" id="UP001054945"/>
    </source>
</evidence>
<comment type="caution">
    <text evidence="1">The sequence shown here is derived from an EMBL/GenBank/DDBJ whole genome shotgun (WGS) entry which is preliminary data.</text>
</comment>
<feature type="non-terminal residue" evidence="1">
    <location>
        <position position="116"/>
    </location>
</feature>
<dbReference type="Proteomes" id="UP001054945">
    <property type="component" value="Unassembled WGS sequence"/>
</dbReference>
<evidence type="ECO:0000313" key="1">
    <source>
        <dbReference type="EMBL" id="GIX77748.1"/>
    </source>
</evidence>
<protein>
    <submittedName>
        <fullName evidence="1">Uncharacterized protein</fullName>
    </submittedName>
</protein>
<dbReference type="AlphaFoldDB" id="A0AAV4N178"/>
<name>A0AAV4N178_CAEEX</name>
<gene>
    <name evidence="1" type="ORF">CEXT_225931</name>
</gene>
<reference evidence="1 2" key="1">
    <citation type="submission" date="2021-06" db="EMBL/GenBank/DDBJ databases">
        <title>Caerostris extrusa draft genome.</title>
        <authorList>
            <person name="Kono N."/>
            <person name="Arakawa K."/>
        </authorList>
    </citation>
    <scope>NUCLEOTIDE SEQUENCE [LARGE SCALE GENOMIC DNA]</scope>
</reference>
<keyword evidence="2" id="KW-1185">Reference proteome</keyword>
<dbReference type="EMBL" id="BPLR01002786">
    <property type="protein sequence ID" value="GIX77748.1"/>
    <property type="molecule type" value="Genomic_DNA"/>
</dbReference>